<evidence type="ECO:0000256" key="5">
    <source>
        <dbReference type="SAM" id="MobiDB-lite"/>
    </source>
</evidence>
<feature type="compositionally biased region" description="Pro residues" evidence="5">
    <location>
        <begin position="455"/>
        <end position="467"/>
    </location>
</feature>
<evidence type="ECO:0000256" key="3">
    <source>
        <dbReference type="ARBA" id="ARBA00022530"/>
    </source>
</evidence>
<dbReference type="EMBL" id="SCKG01000016">
    <property type="protein sequence ID" value="TDH02255.1"/>
    <property type="molecule type" value="Genomic_DNA"/>
</dbReference>
<evidence type="ECO:0000256" key="1">
    <source>
        <dbReference type="ARBA" id="ARBA00004613"/>
    </source>
</evidence>
<dbReference type="GO" id="GO:0005201">
    <property type="term" value="F:extracellular matrix structural constituent"/>
    <property type="evidence" value="ECO:0007669"/>
    <property type="project" value="InterPro"/>
</dbReference>
<feature type="chain" id="PRO_5019772887" description="Fibrillar collagen NC1 domain-containing protein" evidence="6">
    <location>
        <begin position="21"/>
        <end position="768"/>
    </location>
</feature>
<evidence type="ECO:0000256" key="4">
    <source>
        <dbReference type="ARBA" id="ARBA00023119"/>
    </source>
</evidence>
<feature type="domain" description="Fibrillar collagen NC1" evidence="7">
    <location>
        <begin position="539"/>
        <end position="767"/>
    </location>
</feature>
<proteinExistence type="predicted"/>
<evidence type="ECO:0000259" key="7">
    <source>
        <dbReference type="PROSITE" id="PS51461"/>
    </source>
</evidence>
<feature type="compositionally biased region" description="Low complexity" evidence="5">
    <location>
        <begin position="411"/>
        <end position="420"/>
    </location>
</feature>
<keyword evidence="3" id="KW-0272">Extracellular matrix</keyword>
<name>A0A484CJR6_PERFV</name>
<feature type="signal peptide" evidence="6">
    <location>
        <begin position="1"/>
        <end position="20"/>
    </location>
</feature>
<dbReference type="Gene3D" id="2.60.120.1000">
    <property type="match status" value="1"/>
</dbReference>
<feature type="compositionally biased region" description="Low complexity" evidence="5">
    <location>
        <begin position="300"/>
        <end position="311"/>
    </location>
</feature>
<dbReference type="SMART" id="SM00038">
    <property type="entry name" value="COLFI"/>
    <property type="match status" value="1"/>
</dbReference>
<comment type="subcellular location">
    <subcellularLocation>
        <location evidence="1">Secreted</location>
    </subcellularLocation>
</comment>
<dbReference type="AlphaFoldDB" id="A0A484CJR6"/>
<reference evidence="8 9" key="1">
    <citation type="submission" date="2019-01" db="EMBL/GenBank/DDBJ databases">
        <title>A chromosome-scale genome assembly of the yellow perch, Perca flavescens.</title>
        <authorList>
            <person name="Feron R."/>
            <person name="Morvezen R."/>
            <person name="Bestin A."/>
            <person name="Haffray P."/>
            <person name="Klopp C."/>
            <person name="Zahm M."/>
            <person name="Cabau C."/>
            <person name="Roques C."/>
            <person name="Donnadieu C."/>
            <person name="Bouchez O."/>
            <person name="Christie M."/>
            <person name="Larson W."/>
            <person name="Guiguen Y."/>
        </authorList>
    </citation>
    <scope>NUCLEOTIDE SEQUENCE [LARGE SCALE GENOMIC DNA]</scope>
    <source>
        <strain evidence="8">YP-PL-M2</strain>
        <tissue evidence="8">Blood</tissue>
    </source>
</reference>
<dbReference type="PANTHER" id="PTHR24637:SF421">
    <property type="entry name" value="CUTICLE COLLAGEN DPY-2"/>
    <property type="match status" value="1"/>
</dbReference>
<keyword evidence="4" id="KW-0176">Collagen</keyword>
<accession>A0A484CJR6</accession>
<protein>
    <recommendedName>
        <fullName evidence="7">Fibrillar collagen NC1 domain-containing protein</fullName>
    </recommendedName>
</protein>
<dbReference type="Pfam" id="PF01410">
    <property type="entry name" value="COLFI"/>
    <property type="match status" value="1"/>
</dbReference>
<evidence type="ECO:0000256" key="2">
    <source>
        <dbReference type="ARBA" id="ARBA00022525"/>
    </source>
</evidence>
<feature type="compositionally biased region" description="Low complexity" evidence="5">
    <location>
        <begin position="468"/>
        <end position="486"/>
    </location>
</feature>
<evidence type="ECO:0000313" key="9">
    <source>
        <dbReference type="Proteomes" id="UP000295070"/>
    </source>
</evidence>
<gene>
    <name evidence="8" type="ORF">EPR50_G00171090</name>
</gene>
<dbReference type="GO" id="GO:0005581">
    <property type="term" value="C:collagen trimer"/>
    <property type="evidence" value="ECO:0007669"/>
    <property type="project" value="UniProtKB-KW"/>
</dbReference>
<keyword evidence="2" id="KW-0964">Secreted</keyword>
<sequence length="768" mass="81956">MKDLMAHLARLVHLVSVVLLAQPDLQVFLDALAPRDPQGLQERKVDREKKDLKAQLEETVFRDPWVCQDLEDLLDHLERTETRESLESQARKEARGTKESMVHLVPPARKDPLEHPVLLVQMVSLVPEGSRVCLARRETKDPEDSPDLQGQLGCRACLVHLVRKVKLETLVKWVHPAPLVPEAPQDPQEQMALRGLPVALETLVLLEKRVMLVKQESPVFREKLAHQVQEESEEKRESPVRLVQLALPALKVPLEMMVPKAAQGRVVSLVTLAPLESPVPLYGLDGPAGDKGDDGEAGQAGSPGPTGESGPSGPPGKRGPPGAAGPEGRQGEKGAKGESGLEGPQGKTGPVGPQGSPGKPGSEGLRGIPGPVGEQGLPGAPGPDGPPGPMGPPGLPGLKGDSGVKGEKGHPGLIGLIGPPGEQGEKGDRGLPGPPGSHGLKGDNGIAGPSGPLGPIGPPGLPGPPGPKGAKGSSGQTGPKGETGTTGPPGPPGPPGDVIHPLPIMSNVKGRTRRNIDASQVMDDTAADANYKDYDDGMEEIFGSLNSLKLEIEQMKHPLGTQTNPARTCKDLQLCHPDFPDGEYWIDPNQGCSRDSFKVYCNFTAGGESCIFPDKKSEGSKMAKWPKDSPGTWYSHYKRGSLLSYVDAEGNPISVVQMTFMRLLSAAARQNMTYNCYQSVAWHDQEQDNYDKAIRFLGSNDEEMSYDNNPYVRAVVDGCALKRGYEKTVLEINTPKVEQVPIVDIMFNDFGGSTQKFGFEVGPVCFVG</sequence>
<dbReference type="FunFam" id="2.60.120.1000:FF:000002">
    <property type="entry name" value="Collagen XI alpha 1 chain"/>
    <property type="match status" value="1"/>
</dbReference>
<keyword evidence="6" id="KW-0732">Signal</keyword>
<keyword evidence="9" id="KW-1185">Reference proteome</keyword>
<evidence type="ECO:0000313" key="8">
    <source>
        <dbReference type="EMBL" id="TDH02255.1"/>
    </source>
</evidence>
<feature type="compositionally biased region" description="Pro residues" evidence="5">
    <location>
        <begin position="380"/>
        <end position="395"/>
    </location>
</feature>
<dbReference type="STRING" id="8167.A0A484CJR6"/>
<comment type="caution">
    <text evidence="8">The sequence shown here is derived from an EMBL/GenBank/DDBJ whole genome shotgun (WGS) entry which is preliminary data.</text>
</comment>
<dbReference type="PROSITE" id="PS51461">
    <property type="entry name" value="NC1_FIB"/>
    <property type="match status" value="1"/>
</dbReference>
<dbReference type="InterPro" id="IPR000885">
    <property type="entry name" value="Fib_collagen_C"/>
</dbReference>
<feature type="region of interest" description="Disordered" evidence="5">
    <location>
        <begin position="277"/>
        <end position="503"/>
    </location>
</feature>
<dbReference type="Proteomes" id="UP000295070">
    <property type="component" value="Chromosome 16"/>
</dbReference>
<dbReference type="PANTHER" id="PTHR24637">
    <property type="entry name" value="COLLAGEN"/>
    <property type="match status" value="1"/>
</dbReference>
<dbReference type="GO" id="GO:0005576">
    <property type="term" value="C:extracellular region"/>
    <property type="evidence" value="ECO:0007669"/>
    <property type="project" value="UniProtKB-SubCell"/>
</dbReference>
<dbReference type="Pfam" id="PF01391">
    <property type="entry name" value="Collagen"/>
    <property type="match status" value="3"/>
</dbReference>
<dbReference type="InterPro" id="IPR008160">
    <property type="entry name" value="Collagen"/>
</dbReference>
<organism evidence="8 9">
    <name type="scientific">Perca flavescens</name>
    <name type="common">American yellow perch</name>
    <name type="synonym">Morone flavescens</name>
    <dbReference type="NCBI Taxonomy" id="8167"/>
    <lineage>
        <taxon>Eukaryota</taxon>
        <taxon>Metazoa</taxon>
        <taxon>Chordata</taxon>
        <taxon>Craniata</taxon>
        <taxon>Vertebrata</taxon>
        <taxon>Euteleostomi</taxon>
        <taxon>Actinopterygii</taxon>
        <taxon>Neopterygii</taxon>
        <taxon>Teleostei</taxon>
        <taxon>Neoteleostei</taxon>
        <taxon>Acanthomorphata</taxon>
        <taxon>Eupercaria</taxon>
        <taxon>Perciformes</taxon>
        <taxon>Percoidei</taxon>
        <taxon>Percidae</taxon>
        <taxon>Percinae</taxon>
        <taxon>Perca</taxon>
    </lineage>
</organism>
<evidence type="ECO:0000256" key="6">
    <source>
        <dbReference type="SAM" id="SignalP"/>
    </source>
</evidence>